<dbReference type="EMBL" id="AP018449">
    <property type="protein sequence ID" value="BBB89869.1"/>
    <property type="molecule type" value="Genomic_DNA"/>
</dbReference>
<dbReference type="Proteomes" id="UP000276437">
    <property type="component" value="Chromosome"/>
</dbReference>
<gene>
    <name evidence="1" type="ORF">MAMMFC1_00509</name>
</gene>
<keyword evidence="2" id="KW-1185">Reference proteome</keyword>
<dbReference type="KEGG" id="mana:MAMMFC1_00509"/>
<organism evidence="1 2">
    <name type="scientific">Methylomusa anaerophila</name>
    <dbReference type="NCBI Taxonomy" id="1930071"/>
    <lineage>
        <taxon>Bacteria</taxon>
        <taxon>Bacillati</taxon>
        <taxon>Bacillota</taxon>
        <taxon>Negativicutes</taxon>
        <taxon>Selenomonadales</taxon>
        <taxon>Sporomusaceae</taxon>
        <taxon>Methylomusa</taxon>
    </lineage>
</organism>
<name>A0A348AFM1_9FIRM</name>
<accession>A0A348AFM1</accession>
<proteinExistence type="predicted"/>
<evidence type="ECO:0000313" key="1">
    <source>
        <dbReference type="EMBL" id="BBB89869.1"/>
    </source>
</evidence>
<reference evidence="1 2" key="1">
    <citation type="journal article" date="2018" name="Int. J. Syst. Evol. Microbiol.">
        <title>Methylomusa anaerophila gen. nov., sp. nov., an anaerobic methanol-utilizing bacterium isolated from a microbial fuel cell.</title>
        <authorList>
            <person name="Amano N."/>
            <person name="Yamamuro A."/>
            <person name="Miyahara M."/>
            <person name="Kouzuma A."/>
            <person name="Abe T."/>
            <person name="Watanabe K."/>
        </authorList>
    </citation>
    <scope>NUCLEOTIDE SEQUENCE [LARGE SCALE GENOMIC DNA]</scope>
    <source>
        <strain evidence="1 2">MMFC1</strain>
    </source>
</reference>
<dbReference type="AlphaFoldDB" id="A0A348AFM1"/>
<evidence type="ECO:0000313" key="2">
    <source>
        <dbReference type="Proteomes" id="UP000276437"/>
    </source>
</evidence>
<sequence>MRLPRSSSRMNVRIVLTLLNKLMILINDPIKFLACSDYLRIGESLLFHQPMKLLPKSFNFFDPIDNFRHFVFINPFCWKWRIQLPCNIINHYCCLLEV</sequence>
<protein>
    <submittedName>
        <fullName evidence="1">Uncharacterized protein</fullName>
    </submittedName>
</protein>